<dbReference type="AlphaFoldDB" id="A0A0F9FQ46"/>
<dbReference type="EMBL" id="LAZR01020590">
    <property type="protein sequence ID" value="KKL88348.1"/>
    <property type="molecule type" value="Genomic_DNA"/>
</dbReference>
<name>A0A0F9FQ46_9ZZZZ</name>
<proteinExistence type="predicted"/>
<comment type="caution">
    <text evidence="1">The sequence shown here is derived from an EMBL/GenBank/DDBJ whole genome shotgun (WGS) entry which is preliminary data.</text>
</comment>
<protein>
    <submittedName>
        <fullName evidence="1">Uncharacterized protein</fullName>
    </submittedName>
</protein>
<gene>
    <name evidence="1" type="ORF">LCGC14_1925640</name>
</gene>
<feature type="non-terminal residue" evidence="1">
    <location>
        <position position="25"/>
    </location>
</feature>
<sequence length="25" mass="2668">MVDEAGIEQFKSSLRGQGISEADIS</sequence>
<evidence type="ECO:0000313" key="1">
    <source>
        <dbReference type="EMBL" id="KKL88348.1"/>
    </source>
</evidence>
<accession>A0A0F9FQ46</accession>
<reference evidence="1" key="1">
    <citation type="journal article" date="2015" name="Nature">
        <title>Complex archaea that bridge the gap between prokaryotes and eukaryotes.</title>
        <authorList>
            <person name="Spang A."/>
            <person name="Saw J.H."/>
            <person name="Jorgensen S.L."/>
            <person name="Zaremba-Niedzwiedzka K."/>
            <person name="Martijn J."/>
            <person name="Lind A.E."/>
            <person name="van Eijk R."/>
            <person name="Schleper C."/>
            <person name="Guy L."/>
            <person name="Ettema T.J."/>
        </authorList>
    </citation>
    <scope>NUCLEOTIDE SEQUENCE</scope>
</reference>
<organism evidence="1">
    <name type="scientific">marine sediment metagenome</name>
    <dbReference type="NCBI Taxonomy" id="412755"/>
    <lineage>
        <taxon>unclassified sequences</taxon>
        <taxon>metagenomes</taxon>
        <taxon>ecological metagenomes</taxon>
    </lineage>
</organism>